<evidence type="ECO:0000313" key="14">
    <source>
        <dbReference type="EMBL" id="KAF4097622.1"/>
    </source>
</evidence>
<evidence type="ECO:0000256" key="6">
    <source>
        <dbReference type="ARBA" id="ARBA00022723"/>
    </source>
</evidence>
<dbReference type="OrthoDB" id="258806at2759"/>
<evidence type="ECO:0000256" key="11">
    <source>
        <dbReference type="ARBA" id="ARBA00049393"/>
    </source>
</evidence>
<evidence type="ECO:0000256" key="2">
    <source>
        <dbReference type="ARBA" id="ARBA00022603"/>
    </source>
</evidence>
<organism evidence="14 15">
    <name type="scientific">Onychostoma macrolepis</name>
    <dbReference type="NCBI Taxonomy" id="369639"/>
    <lineage>
        <taxon>Eukaryota</taxon>
        <taxon>Metazoa</taxon>
        <taxon>Chordata</taxon>
        <taxon>Craniata</taxon>
        <taxon>Vertebrata</taxon>
        <taxon>Euteleostomi</taxon>
        <taxon>Actinopterygii</taxon>
        <taxon>Neopterygii</taxon>
        <taxon>Teleostei</taxon>
        <taxon>Ostariophysi</taxon>
        <taxon>Cypriniformes</taxon>
        <taxon>Cyprinidae</taxon>
        <taxon>Acrossocheilinae</taxon>
        <taxon>Onychostoma</taxon>
    </lineage>
</organism>
<dbReference type="Pfam" id="PF05206">
    <property type="entry name" value="TRM13"/>
    <property type="match status" value="1"/>
</dbReference>
<dbReference type="PANTHER" id="PTHR12998:SF0">
    <property type="entry name" value="TRNA:M(4)X MODIFICATION ENZYME TRM13 HOMOLOG"/>
    <property type="match status" value="1"/>
</dbReference>
<dbReference type="GO" id="GO:0008270">
    <property type="term" value="F:zinc ion binding"/>
    <property type="evidence" value="ECO:0007669"/>
    <property type="project" value="UniProtKB-KW"/>
</dbReference>
<evidence type="ECO:0000256" key="10">
    <source>
        <dbReference type="ARBA" id="ARBA00048635"/>
    </source>
</evidence>
<keyword evidence="8 12" id="KW-0862">Zinc</keyword>
<dbReference type="InterPro" id="IPR022776">
    <property type="entry name" value="TRM13/UPF0224_CHHC_Znf_dom"/>
</dbReference>
<evidence type="ECO:0000256" key="5">
    <source>
        <dbReference type="ARBA" id="ARBA00022694"/>
    </source>
</evidence>
<keyword evidence="15" id="KW-1185">Reference proteome</keyword>
<sequence>MEGSVADGVLAPLSGRCAFYVAKKKRYCKMIVGSGKTFCGEHANAGEDSEKKRIPCPLDPKHTVYEDNLAKHLKKCNSKEKPKPIYYVKDINAGSASEDETIEEITIAERSKEELDELIVKLKTALKGLNTKLVENTLSHSALHEPLNDPKNGDSAFKHLKQQASILGNMEVLELLSPNRCYIEFGAGKGKLSHWIHIALKAAENVHFLLVERSSTRFKVDGKHKNADSTFDRLQVDIQHLDLRKAPLLREKGLPVIGVGKHLCGAATDLALRCLFEHNCSDEDDEPPTKRVKLHHNEGACDDIKPVPSTKGREIGKKLIVSGLAIALCCHHRCDWRHYVGKEFFRQKGLGPEEFAAFQRMSSWATCGMRKFGSKITEKPNEHKTNDEEEHEMSEEALPDTLNGLMSVEDREQIGRLCKRLIDHGRLYYLQQKGFETSLKYYTSRDVSLENVLLTAVPKANQNRDESQQPS</sequence>
<comment type="catalytic activity">
    <reaction evidence="11 12">
        <text>adenosine(4) in tRNA(His) + S-adenosyl-L-methionine = 2'-O-methyladenosine(4) in tRNA(His) + S-adenosyl-L-homocysteine + H(+)</text>
        <dbReference type="Rhea" id="RHEA:43196"/>
        <dbReference type="Rhea" id="RHEA-COMP:10401"/>
        <dbReference type="Rhea" id="RHEA-COMP:10402"/>
        <dbReference type="ChEBI" id="CHEBI:15378"/>
        <dbReference type="ChEBI" id="CHEBI:57856"/>
        <dbReference type="ChEBI" id="CHEBI:59789"/>
        <dbReference type="ChEBI" id="CHEBI:74411"/>
        <dbReference type="ChEBI" id="CHEBI:74477"/>
        <dbReference type="EC" id="2.1.1.225"/>
    </reaction>
</comment>
<keyword evidence="2 12" id="KW-0489">Methyltransferase</keyword>
<keyword evidence="7 12" id="KW-0863">Zinc-finger</keyword>
<dbReference type="AlphaFoldDB" id="A0A7J6BV98"/>
<dbReference type="EMBL" id="JAAMOB010000022">
    <property type="protein sequence ID" value="KAF4097622.1"/>
    <property type="molecule type" value="Genomic_DNA"/>
</dbReference>
<name>A0A7J6BV98_9TELE</name>
<keyword evidence="3 12" id="KW-0808">Transferase</keyword>
<dbReference type="PANTHER" id="PTHR12998">
    <property type="entry name" value="TRNA:M(4)X MODIFICATION ENZYME TRM13 HOMOLOG"/>
    <property type="match status" value="1"/>
</dbReference>
<evidence type="ECO:0000313" key="15">
    <source>
        <dbReference type="Proteomes" id="UP000579812"/>
    </source>
</evidence>
<comment type="caution">
    <text evidence="14">The sequence shown here is derived from an EMBL/GenBank/DDBJ whole genome shotgun (WGS) entry which is preliminary data.</text>
</comment>
<dbReference type="EC" id="2.1.1.225" evidence="12"/>
<dbReference type="GO" id="GO:0106050">
    <property type="term" value="F:tRNA 2'-O-methyltransferase activity"/>
    <property type="evidence" value="ECO:0007669"/>
    <property type="project" value="UniProtKB-UniRule"/>
</dbReference>
<evidence type="ECO:0000256" key="3">
    <source>
        <dbReference type="ARBA" id="ARBA00022679"/>
    </source>
</evidence>
<dbReference type="GO" id="GO:0030488">
    <property type="term" value="P:tRNA methylation"/>
    <property type="evidence" value="ECO:0007669"/>
    <property type="project" value="InterPro"/>
</dbReference>
<keyword evidence="6 12" id="KW-0479">Metal-binding</keyword>
<reference evidence="14 15" key="1">
    <citation type="submission" date="2020-04" db="EMBL/GenBank/DDBJ databases">
        <title>Chromosome-level genome assembly of a cyprinid fish Onychostoma macrolepis by integration of Nanopore Sequencing, Bionano and Hi-C technology.</title>
        <authorList>
            <person name="Wang D."/>
        </authorList>
    </citation>
    <scope>NUCLEOTIDE SEQUENCE [LARGE SCALE GENOMIC DNA]</scope>
    <source>
        <strain evidence="14">SWU-2019</strain>
        <tissue evidence="14">Muscle</tissue>
    </source>
</reference>
<comment type="catalytic activity">
    <reaction evidence="10 12">
        <text>cytidine(4) in tRNA(Gly)(GCC) + S-adenosyl-L-methionine = 2'-O-methylcytidine(4) in tRNA(Gly)(GCC) + S-adenosyl-L-homocysteine + H(+)</text>
        <dbReference type="Rhea" id="RHEA:43192"/>
        <dbReference type="Rhea" id="RHEA-COMP:10399"/>
        <dbReference type="Rhea" id="RHEA-COMP:10400"/>
        <dbReference type="ChEBI" id="CHEBI:15378"/>
        <dbReference type="ChEBI" id="CHEBI:57856"/>
        <dbReference type="ChEBI" id="CHEBI:59789"/>
        <dbReference type="ChEBI" id="CHEBI:74495"/>
        <dbReference type="ChEBI" id="CHEBI:82748"/>
        <dbReference type="EC" id="2.1.1.225"/>
    </reaction>
</comment>
<gene>
    <name evidence="14" type="ORF">G5714_021630</name>
</gene>
<keyword evidence="5 12" id="KW-0819">tRNA processing</keyword>
<evidence type="ECO:0000256" key="7">
    <source>
        <dbReference type="ARBA" id="ARBA00022771"/>
    </source>
</evidence>
<dbReference type="Pfam" id="PF05253">
    <property type="entry name" value="zf-U11-48K"/>
    <property type="match status" value="1"/>
</dbReference>
<accession>A0A7J6BV98</accession>
<evidence type="ECO:0000256" key="12">
    <source>
        <dbReference type="RuleBase" id="RU367103"/>
    </source>
</evidence>
<protein>
    <recommendedName>
        <fullName evidence="12">tRNA:m(4)X modification enzyme TRM13</fullName>
        <ecNumber evidence="12">2.1.1.225</ecNumber>
    </recommendedName>
</protein>
<evidence type="ECO:0000256" key="4">
    <source>
        <dbReference type="ARBA" id="ARBA00022691"/>
    </source>
</evidence>
<comment type="catalytic activity">
    <reaction evidence="9 12">
        <text>cytidine(4) in tRNA(Pro) + S-adenosyl-L-methionine = 2'-O-methylcytidine(4) in tRNA(Pro) + S-adenosyl-L-homocysteine + H(+)</text>
        <dbReference type="Rhea" id="RHEA:32767"/>
        <dbReference type="Rhea" id="RHEA-COMP:10397"/>
        <dbReference type="Rhea" id="RHEA-COMP:10398"/>
        <dbReference type="ChEBI" id="CHEBI:15378"/>
        <dbReference type="ChEBI" id="CHEBI:57856"/>
        <dbReference type="ChEBI" id="CHEBI:59789"/>
        <dbReference type="ChEBI" id="CHEBI:74495"/>
        <dbReference type="ChEBI" id="CHEBI:82748"/>
        <dbReference type="EC" id="2.1.1.225"/>
    </reaction>
</comment>
<feature type="domain" description="CHHC U11-48K-type" evidence="13">
    <location>
        <begin position="53"/>
        <end position="80"/>
    </location>
</feature>
<evidence type="ECO:0000256" key="9">
    <source>
        <dbReference type="ARBA" id="ARBA00048165"/>
    </source>
</evidence>
<dbReference type="InterPro" id="IPR039044">
    <property type="entry name" value="Trm13"/>
</dbReference>
<dbReference type="Pfam" id="PF11722">
    <property type="entry name" value="zf-TRM13_CCCH"/>
    <property type="match status" value="1"/>
</dbReference>
<proteinExistence type="inferred from homology"/>
<evidence type="ECO:0000259" key="13">
    <source>
        <dbReference type="PROSITE" id="PS51800"/>
    </source>
</evidence>
<evidence type="ECO:0000256" key="1">
    <source>
        <dbReference type="ARBA" id="ARBA00005265"/>
    </source>
</evidence>
<keyword evidence="4 12" id="KW-0949">S-adenosyl-L-methionine</keyword>
<dbReference type="Proteomes" id="UP000579812">
    <property type="component" value="Unassembled WGS sequence"/>
</dbReference>
<comment type="similarity">
    <text evidence="1 12">Belongs to the methyltransferase TRM13 family.</text>
</comment>
<comment type="function">
    <text evidence="12">tRNA methylase which 2'-O-methylates cytidine(4) in tRNA(Pro) and tRNA(Gly)(GCC), and adenosine(4) in tRNA(His).</text>
</comment>
<dbReference type="InterPro" id="IPR007871">
    <property type="entry name" value="Methyltransferase_TRM13"/>
</dbReference>
<dbReference type="PROSITE" id="PS51800">
    <property type="entry name" value="ZF_CHHC_U11_48K"/>
    <property type="match status" value="1"/>
</dbReference>
<evidence type="ECO:0000256" key="8">
    <source>
        <dbReference type="ARBA" id="ARBA00022833"/>
    </source>
</evidence>
<dbReference type="InterPro" id="IPR021721">
    <property type="entry name" value="Znf_CCCH-type_TRM13"/>
</dbReference>